<dbReference type="EMBL" id="SOMN01000034">
    <property type="protein sequence ID" value="TFE23497.1"/>
    <property type="molecule type" value="Genomic_DNA"/>
</dbReference>
<feature type="transmembrane region" description="Helical" evidence="1">
    <location>
        <begin position="6"/>
        <end position="34"/>
    </location>
</feature>
<protein>
    <submittedName>
        <fullName evidence="2">C4-dicarboxylate ABC transporter</fullName>
    </submittedName>
</protein>
<dbReference type="OrthoDB" id="2654589at2"/>
<accession>A0A4Y8LQ73</accession>
<evidence type="ECO:0000256" key="1">
    <source>
        <dbReference type="SAM" id="Phobius"/>
    </source>
</evidence>
<keyword evidence="1" id="KW-0472">Membrane</keyword>
<dbReference type="AlphaFoldDB" id="A0A4Y8LQ73"/>
<keyword evidence="1" id="KW-1133">Transmembrane helix</keyword>
<organism evidence="2 3">
    <name type="scientific">Cohnella luojiensis</name>
    <dbReference type="NCBI Taxonomy" id="652876"/>
    <lineage>
        <taxon>Bacteria</taxon>
        <taxon>Bacillati</taxon>
        <taxon>Bacillota</taxon>
        <taxon>Bacilli</taxon>
        <taxon>Bacillales</taxon>
        <taxon>Paenibacillaceae</taxon>
        <taxon>Cohnella</taxon>
    </lineage>
</organism>
<name>A0A4Y8LQ73_9BACL</name>
<comment type="caution">
    <text evidence="2">The sequence shown here is derived from an EMBL/GenBank/DDBJ whole genome shotgun (WGS) entry which is preliminary data.</text>
</comment>
<feature type="transmembrane region" description="Helical" evidence="1">
    <location>
        <begin position="41"/>
        <end position="59"/>
    </location>
</feature>
<gene>
    <name evidence="2" type="ORF">E2980_19220</name>
</gene>
<reference evidence="2 3" key="1">
    <citation type="submission" date="2019-03" db="EMBL/GenBank/DDBJ databases">
        <title>Cohnella endophytica sp. nov., a novel endophytic bacterium isolated from bark of Sonneratia apetala.</title>
        <authorList>
            <person name="Tuo L."/>
        </authorList>
    </citation>
    <scope>NUCLEOTIDE SEQUENCE [LARGE SCALE GENOMIC DNA]</scope>
    <source>
        <strain evidence="2 3">CCTCC AB 208254</strain>
    </source>
</reference>
<evidence type="ECO:0000313" key="3">
    <source>
        <dbReference type="Proteomes" id="UP000297900"/>
    </source>
</evidence>
<proteinExistence type="predicted"/>
<sequence length="60" mass="6493">MWMAWIGIAAGIIAFFAAPLFFGCVAVVLGLITVFSKANILGWWAIGLGIVGAVANWWFY</sequence>
<keyword evidence="3" id="KW-1185">Reference proteome</keyword>
<evidence type="ECO:0000313" key="2">
    <source>
        <dbReference type="EMBL" id="TFE23497.1"/>
    </source>
</evidence>
<dbReference type="Proteomes" id="UP000297900">
    <property type="component" value="Unassembled WGS sequence"/>
</dbReference>
<keyword evidence="1" id="KW-0812">Transmembrane</keyword>